<organism evidence="2 3">
    <name type="scientific">Mesorhabditis belari</name>
    <dbReference type="NCBI Taxonomy" id="2138241"/>
    <lineage>
        <taxon>Eukaryota</taxon>
        <taxon>Metazoa</taxon>
        <taxon>Ecdysozoa</taxon>
        <taxon>Nematoda</taxon>
        <taxon>Chromadorea</taxon>
        <taxon>Rhabditida</taxon>
        <taxon>Rhabditina</taxon>
        <taxon>Rhabditomorpha</taxon>
        <taxon>Rhabditoidea</taxon>
        <taxon>Rhabditidae</taxon>
        <taxon>Mesorhabditinae</taxon>
        <taxon>Mesorhabditis</taxon>
    </lineage>
</organism>
<keyword evidence="2" id="KW-1185">Reference proteome</keyword>
<sequence>MSTAWRVLLALFFILLAVEARFLIMDEDGVSLRTLSMLTQPRRSYSLASYLDKRVANPPTKCLWKLCPGK</sequence>
<feature type="signal peptide" evidence="1">
    <location>
        <begin position="1"/>
        <end position="20"/>
    </location>
</feature>
<evidence type="ECO:0000256" key="1">
    <source>
        <dbReference type="SAM" id="SignalP"/>
    </source>
</evidence>
<reference evidence="3" key="1">
    <citation type="submission" date="2024-02" db="UniProtKB">
        <authorList>
            <consortium name="WormBaseParasite"/>
        </authorList>
    </citation>
    <scope>IDENTIFICATION</scope>
</reference>
<accession>A0AAF3ECR8</accession>
<feature type="chain" id="PRO_5042064726" evidence="1">
    <location>
        <begin position="21"/>
        <end position="70"/>
    </location>
</feature>
<dbReference type="Proteomes" id="UP000887575">
    <property type="component" value="Unassembled WGS sequence"/>
</dbReference>
<evidence type="ECO:0000313" key="3">
    <source>
        <dbReference type="WBParaSite" id="MBELARI_LOCUS11749"/>
    </source>
</evidence>
<evidence type="ECO:0000313" key="2">
    <source>
        <dbReference type="Proteomes" id="UP000887575"/>
    </source>
</evidence>
<dbReference type="WBParaSite" id="MBELARI_LOCUS11749">
    <property type="protein sequence ID" value="MBELARI_LOCUS11749"/>
    <property type="gene ID" value="MBELARI_LOCUS11749"/>
</dbReference>
<name>A0AAF3ECR8_9BILA</name>
<proteinExistence type="predicted"/>
<dbReference type="AlphaFoldDB" id="A0AAF3ECR8"/>
<protein>
    <submittedName>
        <fullName evidence="3">Uncharacterized protein</fullName>
    </submittedName>
</protein>
<keyword evidence="1" id="KW-0732">Signal</keyword>